<comment type="caution">
    <text evidence="1">The sequence shown here is derived from an EMBL/GenBank/DDBJ whole genome shotgun (WGS) entry which is preliminary data.</text>
</comment>
<dbReference type="Proteomes" id="UP000078272">
    <property type="component" value="Unassembled WGS sequence"/>
</dbReference>
<organism evidence="1 2">
    <name type="scientific">Aureimonas ureilytica</name>
    <dbReference type="NCBI Taxonomy" id="401562"/>
    <lineage>
        <taxon>Bacteria</taxon>
        <taxon>Pseudomonadati</taxon>
        <taxon>Pseudomonadota</taxon>
        <taxon>Alphaproteobacteria</taxon>
        <taxon>Hyphomicrobiales</taxon>
        <taxon>Aurantimonadaceae</taxon>
        <taxon>Aureimonas</taxon>
    </lineage>
</organism>
<dbReference type="PATRIC" id="fig|401562.3.peg.4838"/>
<dbReference type="GO" id="GO:0008483">
    <property type="term" value="F:transaminase activity"/>
    <property type="evidence" value="ECO:0007669"/>
    <property type="project" value="UniProtKB-KW"/>
</dbReference>
<proteinExistence type="predicted"/>
<dbReference type="RefSeq" id="WP_058636755.1">
    <property type="nucleotide sequence ID" value="NZ_LDPZ01000074.1"/>
</dbReference>
<gene>
    <name evidence="1" type="ORF">NS226_21900</name>
</gene>
<dbReference type="EMBL" id="LDPZ01000074">
    <property type="protein sequence ID" value="KTQ84212.1"/>
    <property type="molecule type" value="Genomic_DNA"/>
</dbReference>
<name>A0A175R4D2_9HYPH</name>
<dbReference type="OrthoDB" id="2962131at2"/>
<evidence type="ECO:0000313" key="2">
    <source>
        <dbReference type="Proteomes" id="UP000078272"/>
    </source>
</evidence>
<accession>A0A175R4D2</accession>
<reference evidence="1 2" key="1">
    <citation type="journal article" date="2016" name="Front. Microbiol.">
        <title>Genomic Resource of Rice Seed Associated Bacteria.</title>
        <authorList>
            <person name="Midha S."/>
            <person name="Bansal K."/>
            <person name="Sharma S."/>
            <person name="Kumar N."/>
            <person name="Patil P.P."/>
            <person name="Chaudhry V."/>
            <person name="Patil P.B."/>
        </authorList>
    </citation>
    <scope>NUCLEOTIDE SEQUENCE [LARGE SCALE GENOMIC DNA]</scope>
    <source>
        <strain evidence="1 2">NS226</strain>
    </source>
</reference>
<keyword evidence="1" id="KW-0808">Transferase</keyword>
<protein>
    <submittedName>
        <fullName evidence="1">Aminotransferase</fullName>
    </submittedName>
</protein>
<evidence type="ECO:0000313" key="1">
    <source>
        <dbReference type="EMBL" id="KTQ84212.1"/>
    </source>
</evidence>
<sequence length="317" mass="34446">MLHTEKPPLAELKSFFTERTKGSGAYGHLLLEQSTAPFDAGVVDVFRPYFESAHADAREHFHKAVRISLHPEAGEMGADAAYPNCLPAKTIRGLFGEVMAGMIAEAYPMVGTKSWRIPIFLFRGHGAVEDYIFDLARDPTKKREVHGRPGNDFIGLEMAPDGTVTAFIAGEAKWRADLTASTMDAIMKGDGTGKGAARVFQDNGVWNDINTALPVPKGLQQMCDLLALKDREAFARTILSLDEALLGMSSPPRTDLILIAGNRSATRAKGTTLLPTAAPPTDYKATRPLQIVEIVLEGGEDLIERIYTSLWVKHGGA</sequence>
<dbReference type="AlphaFoldDB" id="A0A175R4D2"/>
<keyword evidence="1" id="KW-0032">Aminotransferase</keyword>